<dbReference type="OrthoDB" id="597471at2"/>
<dbReference type="EMBL" id="JRYR02000001">
    <property type="protein sequence ID" value="OHX68190.1"/>
    <property type="molecule type" value="Genomic_DNA"/>
</dbReference>
<comment type="caution">
    <text evidence="2">The sequence shown here is derived from an EMBL/GenBank/DDBJ whole genome shotgun (WGS) entry which is preliminary data.</text>
</comment>
<gene>
    <name evidence="2" type="ORF">NH26_18475</name>
</gene>
<evidence type="ECO:0000313" key="2">
    <source>
        <dbReference type="EMBL" id="OHX68190.1"/>
    </source>
</evidence>
<keyword evidence="3" id="KW-1185">Reference proteome</keyword>
<dbReference type="Proteomes" id="UP000179797">
    <property type="component" value="Unassembled WGS sequence"/>
</dbReference>
<dbReference type="AlphaFoldDB" id="A0A1S1Z4I5"/>
<dbReference type="RefSeq" id="WP_139263165.1">
    <property type="nucleotide sequence ID" value="NZ_JRYR02000001.1"/>
</dbReference>
<feature type="region of interest" description="Disordered" evidence="1">
    <location>
        <begin position="265"/>
        <end position="284"/>
    </location>
</feature>
<dbReference type="InterPro" id="IPR011990">
    <property type="entry name" value="TPR-like_helical_dom_sf"/>
</dbReference>
<accession>A0A1S1Z4I5</accession>
<dbReference type="SUPFAM" id="SSF48452">
    <property type="entry name" value="TPR-like"/>
    <property type="match status" value="1"/>
</dbReference>
<reference evidence="2 3" key="1">
    <citation type="journal article" date="2012" name="Int. J. Syst. Evol. Microbiol.">
        <title>Flammeovirga pacifica sp. nov., isolated from deep-sea sediment.</title>
        <authorList>
            <person name="Xu H."/>
            <person name="Fu Y."/>
            <person name="Yang N."/>
            <person name="Ding Z."/>
            <person name="Lai Q."/>
            <person name="Zeng R."/>
        </authorList>
    </citation>
    <scope>NUCLEOTIDE SEQUENCE [LARGE SCALE GENOMIC DNA]</scope>
    <source>
        <strain evidence="3">DSM 24597 / LMG 26175 / WPAGA1</strain>
    </source>
</reference>
<evidence type="ECO:0000313" key="3">
    <source>
        <dbReference type="Proteomes" id="UP000179797"/>
    </source>
</evidence>
<evidence type="ECO:0000256" key="1">
    <source>
        <dbReference type="SAM" id="MobiDB-lite"/>
    </source>
</evidence>
<dbReference type="Pfam" id="PF14559">
    <property type="entry name" value="TPR_19"/>
    <property type="match status" value="1"/>
</dbReference>
<dbReference type="STRING" id="915059.NH26_18475"/>
<dbReference type="Gene3D" id="1.25.40.10">
    <property type="entry name" value="Tetratricopeptide repeat domain"/>
    <property type="match status" value="1"/>
</dbReference>
<organism evidence="2 3">
    <name type="scientific">Flammeovirga pacifica</name>
    <dbReference type="NCBI Taxonomy" id="915059"/>
    <lineage>
        <taxon>Bacteria</taxon>
        <taxon>Pseudomonadati</taxon>
        <taxon>Bacteroidota</taxon>
        <taxon>Cytophagia</taxon>
        <taxon>Cytophagales</taxon>
        <taxon>Flammeovirgaceae</taxon>
        <taxon>Flammeovirga</taxon>
    </lineage>
</organism>
<protein>
    <submittedName>
        <fullName evidence="2">Uncharacterized protein</fullName>
    </submittedName>
</protein>
<proteinExistence type="predicted"/>
<feature type="region of interest" description="Disordered" evidence="1">
    <location>
        <begin position="146"/>
        <end position="241"/>
    </location>
</feature>
<name>A0A1S1Z4I5_FLAPC</name>
<feature type="compositionally biased region" description="Basic and acidic residues" evidence="1">
    <location>
        <begin position="275"/>
        <end position="284"/>
    </location>
</feature>
<feature type="compositionally biased region" description="Acidic residues" evidence="1">
    <location>
        <begin position="205"/>
        <end position="221"/>
    </location>
</feature>
<feature type="compositionally biased region" description="Basic and acidic residues" evidence="1">
    <location>
        <begin position="154"/>
        <end position="204"/>
    </location>
</feature>
<sequence>MKAILSILFVLSIMSGDHGGMDRITQVNKHKNAGAEAFKAQDYKTAINEFTFLLDSLKEKDDTAMLDLAHAYFKSNDFDKAKERYANIQNAADKKISSIANQQLGVILSQDPKELEKAISFTKTAIKHDPNNLQARYNYELLLKKKQQQDQENQDNKDDQNKDQQDQDKQDQDQQDQNKDENKDENKENEENKDNEKENENKEQEGDDQEKEEEESQPQESQEEKEQKEKEKELQEFQERMQEIKMPKEQAQMILDALKNNEVQFFQQQKKQSNKKTDSDMKDW</sequence>
<feature type="compositionally biased region" description="Basic and acidic residues" evidence="1">
    <location>
        <begin position="222"/>
        <end position="241"/>
    </location>
</feature>